<dbReference type="RefSeq" id="WP_344257669.1">
    <property type="nucleotide sequence ID" value="NZ_BAAANH010000011.1"/>
</dbReference>
<comment type="caution">
    <text evidence="2">The sequence shown here is derived from an EMBL/GenBank/DDBJ whole genome shotgun (WGS) entry which is preliminary data.</text>
</comment>
<feature type="region of interest" description="Disordered" evidence="1">
    <location>
        <begin position="1"/>
        <end position="21"/>
    </location>
</feature>
<dbReference type="EMBL" id="BAAANH010000011">
    <property type="protein sequence ID" value="GAA1772243.1"/>
    <property type="molecule type" value="Genomic_DNA"/>
</dbReference>
<name>A0ABP4X8D2_9MICO</name>
<evidence type="ECO:0000313" key="3">
    <source>
        <dbReference type="Proteomes" id="UP001500506"/>
    </source>
</evidence>
<accession>A0ABP4X8D2</accession>
<organism evidence="2 3">
    <name type="scientific">Agromyces humatus</name>
    <dbReference type="NCBI Taxonomy" id="279573"/>
    <lineage>
        <taxon>Bacteria</taxon>
        <taxon>Bacillati</taxon>
        <taxon>Actinomycetota</taxon>
        <taxon>Actinomycetes</taxon>
        <taxon>Micrococcales</taxon>
        <taxon>Microbacteriaceae</taxon>
        <taxon>Agromyces</taxon>
    </lineage>
</organism>
<dbReference type="SUPFAM" id="SSF47598">
    <property type="entry name" value="Ribbon-helix-helix"/>
    <property type="match status" value="1"/>
</dbReference>
<protein>
    <recommendedName>
        <fullName evidence="4">Chromosome partitioning protein ParB</fullName>
    </recommendedName>
</protein>
<reference evidence="3" key="1">
    <citation type="journal article" date="2019" name="Int. J. Syst. Evol. Microbiol.">
        <title>The Global Catalogue of Microorganisms (GCM) 10K type strain sequencing project: providing services to taxonomists for standard genome sequencing and annotation.</title>
        <authorList>
            <consortium name="The Broad Institute Genomics Platform"/>
            <consortium name="The Broad Institute Genome Sequencing Center for Infectious Disease"/>
            <person name="Wu L."/>
            <person name="Ma J."/>
        </authorList>
    </citation>
    <scope>NUCLEOTIDE SEQUENCE [LARGE SCALE GENOMIC DNA]</scope>
    <source>
        <strain evidence="3">JCM 14319</strain>
    </source>
</reference>
<keyword evidence="3" id="KW-1185">Reference proteome</keyword>
<gene>
    <name evidence="2" type="ORF">GCM10009747_37530</name>
</gene>
<dbReference type="Proteomes" id="UP001500506">
    <property type="component" value="Unassembled WGS sequence"/>
</dbReference>
<dbReference type="InterPro" id="IPR010985">
    <property type="entry name" value="Ribbon_hlx_hlx"/>
</dbReference>
<dbReference type="Gene3D" id="1.10.1220.10">
    <property type="entry name" value="Met repressor-like"/>
    <property type="match status" value="1"/>
</dbReference>
<dbReference type="InterPro" id="IPR013321">
    <property type="entry name" value="Arc_rbn_hlx_hlx"/>
</dbReference>
<evidence type="ECO:0008006" key="4">
    <source>
        <dbReference type="Google" id="ProtNLM"/>
    </source>
</evidence>
<proteinExistence type="predicted"/>
<sequence length="71" mass="7552">MSSGLTAGRPSRTGSNPAKTLSILAGDEKPARVNFELAPAKHRALKAYAASQGKTIKELLTDYIDQLPLDV</sequence>
<evidence type="ECO:0000256" key="1">
    <source>
        <dbReference type="SAM" id="MobiDB-lite"/>
    </source>
</evidence>
<evidence type="ECO:0000313" key="2">
    <source>
        <dbReference type="EMBL" id="GAA1772243.1"/>
    </source>
</evidence>